<gene>
    <name evidence="2" type="ORF">B0H63DRAFT_528081</name>
</gene>
<protein>
    <submittedName>
        <fullName evidence="2">Uncharacterized protein</fullName>
    </submittedName>
</protein>
<reference evidence="2" key="1">
    <citation type="journal article" date="2023" name="Mol. Phylogenet. Evol.">
        <title>Genome-scale phylogeny and comparative genomics of the fungal order Sordariales.</title>
        <authorList>
            <person name="Hensen N."/>
            <person name="Bonometti L."/>
            <person name="Westerberg I."/>
            <person name="Brannstrom I.O."/>
            <person name="Guillou S."/>
            <person name="Cros-Aarteil S."/>
            <person name="Calhoun S."/>
            <person name="Haridas S."/>
            <person name="Kuo A."/>
            <person name="Mondo S."/>
            <person name="Pangilinan J."/>
            <person name="Riley R."/>
            <person name="LaButti K."/>
            <person name="Andreopoulos B."/>
            <person name="Lipzen A."/>
            <person name="Chen C."/>
            <person name="Yan M."/>
            <person name="Daum C."/>
            <person name="Ng V."/>
            <person name="Clum A."/>
            <person name="Steindorff A."/>
            <person name="Ohm R.A."/>
            <person name="Martin F."/>
            <person name="Silar P."/>
            <person name="Natvig D.O."/>
            <person name="Lalanne C."/>
            <person name="Gautier V."/>
            <person name="Ament-Velasquez S.L."/>
            <person name="Kruys A."/>
            <person name="Hutchinson M.I."/>
            <person name="Powell A.J."/>
            <person name="Barry K."/>
            <person name="Miller A.N."/>
            <person name="Grigoriev I.V."/>
            <person name="Debuchy R."/>
            <person name="Gladieux P."/>
            <person name="Hiltunen Thoren M."/>
            <person name="Johannesson H."/>
        </authorList>
    </citation>
    <scope>NUCLEOTIDE SEQUENCE</scope>
    <source>
        <strain evidence="2">CBS 232.78</strain>
    </source>
</reference>
<evidence type="ECO:0000256" key="1">
    <source>
        <dbReference type="SAM" id="MobiDB-lite"/>
    </source>
</evidence>
<feature type="compositionally biased region" description="Low complexity" evidence="1">
    <location>
        <begin position="12"/>
        <end position="21"/>
    </location>
</feature>
<sequence>MSTVNSPPDAPPSSSGLSGFPLQPPSMPDKVAQYSTWQEAQLNGVEIIIGDKKKLPSSESSSESQAYVYAWPTSPEDEKLVRSLLHPAADNDPDFKSPSTWVIVPQYKCLGCGKLSGFADSVYTALVDSVHSAEFIIAAIKNGEPNKTPVRYVKCAGCGCPSPFPTGWATGSAFSWTYDDDELKSLETC</sequence>
<name>A0AAE0K683_9PEZI</name>
<dbReference type="EMBL" id="JAULSW010000009">
    <property type="protein sequence ID" value="KAK3370357.1"/>
    <property type="molecule type" value="Genomic_DNA"/>
</dbReference>
<comment type="caution">
    <text evidence="2">The sequence shown here is derived from an EMBL/GenBank/DDBJ whole genome shotgun (WGS) entry which is preliminary data.</text>
</comment>
<proteinExistence type="predicted"/>
<reference evidence="2" key="2">
    <citation type="submission" date="2023-06" db="EMBL/GenBank/DDBJ databases">
        <authorList>
            <consortium name="Lawrence Berkeley National Laboratory"/>
            <person name="Haridas S."/>
            <person name="Hensen N."/>
            <person name="Bonometti L."/>
            <person name="Westerberg I."/>
            <person name="Brannstrom I.O."/>
            <person name="Guillou S."/>
            <person name="Cros-Aarteil S."/>
            <person name="Calhoun S."/>
            <person name="Kuo A."/>
            <person name="Mondo S."/>
            <person name="Pangilinan J."/>
            <person name="Riley R."/>
            <person name="LaButti K."/>
            <person name="Andreopoulos B."/>
            <person name="Lipzen A."/>
            <person name="Chen C."/>
            <person name="Yanf M."/>
            <person name="Daum C."/>
            <person name="Ng V."/>
            <person name="Clum A."/>
            <person name="Steindorff A."/>
            <person name="Ohm R."/>
            <person name="Martin F."/>
            <person name="Silar P."/>
            <person name="Natvig D."/>
            <person name="Lalanne C."/>
            <person name="Gautier V."/>
            <person name="Ament-velasquez S.L."/>
            <person name="Kruys A."/>
            <person name="Hutchinson M.I."/>
            <person name="Powell A.J."/>
            <person name="Barry K."/>
            <person name="Miller A.N."/>
            <person name="Grigoriev I.V."/>
            <person name="Debuchy R."/>
            <person name="Gladieux P."/>
            <person name="Thoren M.H."/>
            <person name="Johannesson H."/>
        </authorList>
    </citation>
    <scope>NUCLEOTIDE SEQUENCE</scope>
    <source>
        <strain evidence="2">CBS 232.78</strain>
    </source>
</reference>
<accession>A0AAE0K683</accession>
<organism evidence="2 3">
    <name type="scientific">Podospora didyma</name>
    <dbReference type="NCBI Taxonomy" id="330526"/>
    <lineage>
        <taxon>Eukaryota</taxon>
        <taxon>Fungi</taxon>
        <taxon>Dikarya</taxon>
        <taxon>Ascomycota</taxon>
        <taxon>Pezizomycotina</taxon>
        <taxon>Sordariomycetes</taxon>
        <taxon>Sordariomycetidae</taxon>
        <taxon>Sordariales</taxon>
        <taxon>Podosporaceae</taxon>
        <taxon>Podospora</taxon>
    </lineage>
</organism>
<evidence type="ECO:0000313" key="2">
    <source>
        <dbReference type="EMBL" id="KAK3370357.1"/>
    </source>
</evidence>
<feature type="region of interest" description="Disordered" evidence="1">
    <location>
        <begin position="1"/>
        <end position="35"/>
    </location>
</feature>
<dbReference type="AlphaFoldDB" id="A0AAE0K683"/>
<dbReference type="Proteomes" id="UP001285441">
    <property type="component" value="Unassembled WGS sequence"/>
</dbReference>
<evidence type="ECO:0000313" key="3">
    <source>
        <dbReference type="Proteomes" id="UP001285441"/>
    </source>
</evidence>
<keyword evidence="3" id="KW-1185">Reference proteome</keyword>